<dbReference type="HOGENOM" id="CLU_000445_13_1_9"/>
<evidence type="ECO:0000256" key="2">
    <source>
        <dbReference type="ARBA" id="ARBA00004651"/>
    </source>
</evidence>
<name>C0C199_9FIRM</name>
<dbReference type="AlphaFoldDB" id="C0C199"/>
<feature type="transmembrane region" description="Helical" evidence="12">
    <location>
        <begin position="12"/>
        <end position="31"/>
    </location>
</feature>
<evidence type="ECO:0000313" key="14">
    <source>
        <dbReference type="EMBL" id="EEG73913.1"/>
    </source>
</evidence>
<dbReference type="GO" id="GO:0004721">
    <property type="term" value="F:phosphoprotein phosphatase activity"/>
    <property type="evidence" value="ECO:0007669"/>
    <property type="project" value="TreeGrafter"/>
</dbReference>
<evidence type="ECO:0000256" key="1">
    <source>
        <dbReference type="ARBA" id="ARBA00000085"/>
    </source>
</evidence>
<evidence type="ECO:0000256" key="8">
    <source>
        <dbReference type="ARBA" id="ARBA00022777"/>
    </source>
</evidence>
<dbReference type="InterPro" id="IPR036097">
    <property type="entry name" value="HisK_dim/P_sf"/>
</dbReference>
<keyword evidence="15" id="KW-1185">Reference proteome</keyword>
<dbReference type="STRING" id="553973.CLOHYLEM_05918"/>
<dbReference type="SUPFAM" id="SSF47384">
    <property type="entry name" value="Homodimeric domain of signal transducing histidine kinase"/>
    <property type="match status" value="1"/>
</dbReference>
<evidence type="ECO:0000256" key="12">
    <source>
        <dbReference type="SAM" id="Phobius"/>
    </source>
</evidence>
<reference evidence="14" key="1">
    <citation type="submission" date="2009-02" db="EMBL/GenBank/DDBJ databases">
        <authorList>
            <person name="Fulton L."/>
            <person name="Clifton S."/>
            <person name="Fulton B."/>
            <person name="Xu J."/>
            <person name="Minx P."/>
            <person name="Pepin K.H."/>
            <person name="Johnson M."/>
            <person name="Bhonagiri V."/>
            <person name="Nash W.E."/>
            <person name="Mardis E.R."/>
            <person name="Wilson R.K."/>
        </authorList>
    </citation>
    <scope>NUCLEOTIDE SEQUENCE [LARGE SCALE GENOMIC DNA]</scope>
    <source>
        <strain evidence="14">DSM 15053</strain>
    </source>
</reference>
<keyword evidence="8 14" id="KW-0418">Kinase</keyword>
<protein>
    <recommendedName>
        <fullName evidence="3">histidine kinase</fullName>
        <ecNumber evidence="3">2.7.13.3</ecNumber>
    </recommendedName>
</protein>
<dbReference type="Proteomes" id="UP000004893">
    <property type="component" value="Unassembled WGS sequence"/>
</dbReference>
<organism evidence="14 15">
    <name type="scientific">[Clostridium] hylemonae DSM 15053</name>
    <dbReference type="NCBI Taxonomy" id="553973"/>
    <lineage>
        <taxon>Bacteria</taxon>
        <taxon>Bacillati</taxon>
        <taxon>Bacillota</taxon>
        <taxon>Clostridia</taxon>
        <taxon>Lachnospirales</taxon>
        <taxon>Lachnospiraceae</taxon>
    </lineage>
</organism>
<dbReference type="GO" id="GO:0016036">
    <property type="term" value="P:cellular response to phosphate starvation"/>
    <property type="evidence" value="ECO:0007669"/>
    <property type="project" value="TreeGrafter"/>
</dbReference>
<dbReference type="CDD" id="cd00082">
    <property type="entry name" value="HisKA"/>
    <property type="match status" value="1"/>
</dbReference>
<dbReference type="InterPro" id="IPR003594">
    <property type="entry name" value="HATPase_dom"/>
</dbReference>
<dbReference type="SUPFAM" id="SSF55874">
    <property type="entry name" value="ATPase domain of HSP90 chaperone/DNA topoisomerase II/histidine kinase"/>
    <property type="match status" value="1"/>
</dbReference>
<dbReference type="PANTHER" id="PTHR45453">
    <property type="entry name" value="PHOSPHATE REGULON SENSOR PROTEIN PHOR"/>
    <property type="match status" value="1"/>
</dbReference>
<feature type="transmembrane region" description="Helical" evidence="12">
    <location>
        <begin position="37"/>
        <end position="58"/>
    </location>
</feature>
<dbReference type="EMBL" id="ABYI02000022">
    <property type="protein sequence ID" value="EEG73913.1"/>
    <property type="molecule type" value="Genomic_DNA"/>
</dbReference>
<evidence type="ECO:0000313" key="15">
    <source>
        <dbReference type="Proteomes" id="UP000004893"/>
    </source>
</evidence>
<dbReference type="InterPro" id="IPR003661">
    <property type="entry name" value="HisK_dim/P_dom"/>
</dbReference>
<keyword evidence="5" id="KW-0597">Phosphoprotein</keyword>
<comment type="caution">
    <text evidence="14">The sequence shown here is derived from an EMBL/GenBank/DDBJ whole genome shotgun (WGS) entry which is preliminary data.</text>
</comment>
<dbReference type="GO" id="GO:0005886">
    <property type="term" value="C:plasma membrane"/>
    <property type="evidence" value="ECO:0007669"/>
    <property type="project" value="UniProtKB-SubCell"/>
</dbReference>
<evidence type="ECO:0000256" key="11">
    <source>
        <dbReference type="ARBA" id="ARBA00023136"/>
    </source>
</evidence>
<dbReference type="PANTHER" id="PTHR45453:SF2">
    <property type="entry name" value="HISTIDINE KINASE"/>
    <property type="match status" value="1"/>
</dbReference>
<evidence type="ECO:0000256" key="10">
    <source>
        <dbReference type="ARBA" id="ARBA00023012"/>
    </source>
</evidence>
<keyword evidence="11 12" id="KW-0472">Membrane</keyword>
<dbReference type="InterPro" id="IPR005467">
    <property type="entry name" value="His_kinase_dom"/>
</dbReference>
<evidence type="ECO:0000259" key="13">
    <source>
        <dbReference type="PROSITE" id="PS50109"/>
    </source>
</evidence>
<dbReference type="InterPro" id="IPR050351">
    <property type="entry name" value="BphY/WalK/GraS-like"/>
</dbReference>
<dbReference type="GO" id="GO:0000155">
    <property type="term" value="F:phosphorelay sensor kinase activity"/>
    <property type="evidence" value="ECO:0007669"/>
    <property type="project" value="InterPro"/>
</dbReference>
<keyword evidence="7 12" id="KW-0812">Transmembrane</keyword>
<keyword evidence="10" id="KW-0902">Two-component regulatory system</keyword>
<dbReference type="RefSeq" id="WP_006443266.1">
    <property type="nucleotide sequence ID" value="NZ_CP036524.1"/>
</dbReference>
<dbReference type="eggNOG" id="COG0642">
    <property type="taxonomic scope" value="Bacteria"/>
</dbReference>
<dbReference type="Gene3D" id="3.30.565.10">
    <property type="entry name" value="Histidine kinase-like ATPase, C-terminal domain"/>
    <property type="match status" value="1"/>
</dbReference>
<dbReference type="InterPro" id="IPR036890">
    <property type="entry name" value="HATPase_C_sf"/>
</dbReference>
<sequence length="339" mass="38880">MSFSQYIKDRWFALFTELFISFLAAAFLSVMGSPAPVTAAVVILYFAGVLLSAGYDFLRKKRYYDELSDTLEQLEEKSYLSEMIEEPEFLDGQILYHVVRTNGKYLNDMIAKQRRELEEYKSYVQTWVHEVKTPIAVERLILENHKGEAAEGLAEEIDKIEKYVEQMLYYSKSASVESDYIIRPLSLKKLCMSAVQRNARMMVAEGVSPKFGSLDCEVLADIRWMEFVLGQIITNAVKYRDKERDSWLSFSAEQTDEKEGRGKNRIRLTVEDNGIGIASQDIPRVFAKGFTGENGRLFKKSTGMGLYLCRNLCERMDIEMEIRSVKGEGTAVSFYLNTI</sequence>
<accession>C0C199</accession>
<evidence type="ECO:0000256" key="9">
    <source>
        <dbReference type="ARBA" id="ARBA00022989"/>
    </source>
</evidence>
<proteinExistence type="predicted"/>
<feature type="domain" description="Histidine kinase" evidence="13">
    <location>
        <begin position="126"/>
        <end position="339"/>
    </location>
</feature>
<gene>
    <name evidence="14" type="ORF">CLOHYLEM_05918</name>
</gene>
<evidence type="ECO:0000256" key="4">
    <source>
        <dbReference type="ARBA" id="ARBA00022475"/>
    </source>
</evidence>
<keyword evidence="9 12" id="KW-1133">Transmembrane helix</keyword>
<dbReference type="Pfam" id="PF02518">
    <property type="entry name" value="HATPase_c"/>
    <property type="match status" value="1"/>
</dbReference>
<reference evidence="14" key="2">
    <citation type="submission" date="2013-06" db="EMBL/GenBank/DDBJ databases">
        <title>Draft genome sequence of Clostridium hylemonae (DSM 15053).</title>
        <authorList>
            <person name="Sudarsanam P."/>
            <person name="Ley R."/>
            <person name="Guruge J."/>
            <person name="Turnbaugh P.J."/>
            <person name="Mahowald M."/>
            <person name="Liep D."/>
            <person name="Gordon J."/>
        </authorList>
    </citation>
    <scope>NUCLEOTIDE SEQUENCE</scope>
    <source>
        <strain evidence="14">DSM 15053</strain>
    </source>
</reference>
<evidence type="ECO:0000256" key="5">
    <source>
        <dbReference type="ARBA" id="ARBA00022553"/>
    </source>
</evidence>
<evidence type="ECO:0000256" key="3">
    <source>
        <dbReference type="ARBA" id="ARBA00012438"/>
    </source>
</evidence>
<dbReference type="EC" id="2.7.13.3" evidence="3"/>
<dbReference type="SMART" id="SM00387">
    <property type="entry name" value="HATPase_c"/>
    <property type="match status" value="1"/>
</dbReference>
<dbReference type="InterPro" id="IPR004358">
    <property type="entry name" value="Sig_transdc_His_kin-like_C"/>
</dbReference>
<dbReference type="PRINTS" id="PR00344">
    <property type="entry name" value="BCTRLSENSOR"/>
</dbReference>
<dbReference type="OrthoDB" id="9780487at2"/>
<comment type="catalytic activity">
    <reaction evidence="1">
        <text>ATP + protein L-histidine = ADP + protein N-phospho-L-histidine.</text>
        <dbReference type="EC" id="2.7.13.3"/>
    </reaction>
</comment>
<keyword evidence="4" id="KW-1003">Cell membrane</keyword>
<evidence type="ECO:0000256" key="6">
    <source>
        <dbReference type="ARBA" id="ARBA00022679"/>
    </source>
</evidence>
<keyword evidence="6" id="KW-0808">Transferase</keyword>
<dbReference type="PROSITE" id="PS50109">
    <property type="entry name" value="HIS_KIN"/>
    <property type="match status" value="1"/>
</dbReference>
<evidence type="ECO:0000256" key="7">
    <source>
        <dbReference type="ARBA" id="ARBA00022692"/>
    </source>
</evidence>
<comment type="subcellular location">
    <subcellularLocation>
        <location evidence="2">Cell membrane</location>
        <topology evidence="2">Multi-pass membrane protein</topology>
    </subcellularLocation>
</comment>